<gene>
    <name evidence="2" type="ORF">A3466_18215</name>
</gene>
<sequence>MGQTLSQNGANAIVVAPGASNVKILNKTSVYTDNSGIAVVSNLGNYRGNSISIDTTNLPNNIDISESVRRVVPTRGALVRVDYPVKMGSKIYANFVKNGTPLPLGTVIDEGMDTESIVGQNGEAFISAYKKGHVFKVNSGQESLVCSISDKDLSPLESGIIMAKANCR</sequence>
<dbReference type="InterPro" id="IPR025949">
    <property type="entry name" value="PapC-like_C"/>
</dbReference>
<evidence type="ECO:0000259" key="1">
    <source>
        <dbReference type="Pfam" id="PF13953"/>
    </source>
</evidence>
<protein>
    <recommendedName>
        <fullName evidence="1">PapC-like C-terminal domain-containing protein</fullName>
    </recommendedName>
</protein>
<comment type="caution">
    <text evidence="2">The sequence shown here is derived from an EMBL/GenBank/DDBJ whole genome shotgun (WGS) entry which is preliminary data.</text>
</comment>
<dbReference type="Proteomes" id="UP000076880">
    <property type="component" value="Unassembled WGS sequence"/>
</dbReference>
<feature type="domain" description="PapC-like C-terminal" evidence="1">
    <location>
        <begin position="98"/>
        <end position="148"/>
    </location>
</feature>
<dbReference type="Pfam" id="PF00577">
    <property type="entry name" value="Usher"/>
    <property type="match status" value="1"/>
</dbReference>
<dbReference type="InterPro" id="IPR042186">
    <property type="entry name" value="FimD_plug_dom"/>
</dbReference>
<dbReference type="InterPro" id="IPR043142">
    <property type="entry name" value="PapC-like_C_sf"/>
</dbReference>
<dbReference type="Gene3D" id="2.60.40.2610">
    <property type="entry name" value="Outer membrane usher protein FimD, plug domain"/>
    <property type="match status" value="1"/>
</dbReference>
<proteinExistence type="predicted"/>
<dbReference type="PANTHER" id="PTHR30451:SF21">
    <property type="entry name" value="FIMBRIAL USHER DOMAIN-CONTAINING PROTEIN YDET-RELATED"/>
    <property type="match status" value="1"/>
</dbReference>
<dbReference type="Gene3D" id="2.60.40.2070">
    <property type="match status" value="1"/>
</dbReference>
<evidence type="ECO:0000313" key="3">
    <source>
        <dbReference type="Proteomes" id="UP000076880"/>
    </source>
</evidence>
<keyword evidence="3" id="KW-1185">Reference proteome</keyword>
<organism evidence="2 3">
    <name type="scientific">Enterobacter genomosp. S</name>
    <dbReference type="NCBI Taxonomy" id="2364151"/>
    <lineage>
        <taxon>Bacteria</taxon>
        <taxon>Pseudomonadati</taxon>
        <taxon>Pseudomonadota</taxon>
        <taxon>Gammaproteobacteria</taxon>
        <taxon>Enterobacterales</taxon>
        <taxon>Enterobacteriaceae</taxon>
        <taxon>Enterobacter</taxon>
        <taxon>Enterobacter cloacae complex</taxon>
        <taxon>Enterobacter cloacae complex clade S</taxon>
    </lineage>
</organism>
<evidence type="ECO:0000313" key="2">
    <source>
        <dbReference type="EMBL" id="KZR34986.1"/>
    </source>
</evidence>
<dbReference type="EMBL" id="LVVA01000005">
    <property type="protein sequence ID" value="KZR34986.1"/>
    <property type="molecule type" value="Genomic_DNA"/>
</dbReference>
<accession>A0ABR5YRB3</accession>
<reference evidence="3" key="1">
    <citation type="submission" date="2016-03" db="EMBL/GenBank/DDBJ databases">
        <title>WGS of SAMN04393274.</title>
        <authorList>
            <person name="Adams M."/>
            <person name="Sutton G."/>
            <person name="Nelson K."/>
            <person name="Thaden J."/>
            <person name="Fowler V."/>
            <person name="Mccorrison J."/>
            <person name="Sanka R."/>
            <person name="Brinkac L."/>
            <person name="Nierman W."/>
        </authorList>
    </citation>
    <scope>NUCLEOTIDE SEQUENCE [LARGE SCALE GENOMIC DNA]</scope>
    <source>
        <strain evidence="3">GN06232</strain>
    </source>
</reference>
<dbReference type="PANTHER" id="PTHR30451">
    <property type="entry name" value="OUTER MEMBRANE USHER PROTEIN"/>
    <property type="match status" value="1"/>
</dbReference>
<dbReference type="InterPro" id="IPR000015">
    <property type="entry name" value="Fimb_usher"/>
</dbReference>
<name>A0ABR5YRB3_9ENTR</name>
<dbReference type="Pfam" id="PF13953">
    <property type="entry name" value="PapC_C"/>
    <property type="match status" value="1"/>
</dbReference>